<keyword evidence="2" id="KW-0119">Carbohydrate metabolism</keyword>
<dbReference type="GO" id="GO:0016301">
    <property type="term" value="F:kinase activity"/>
    <property type="evidence" value="ECO:0007669"/>
    <property type="project" value="UniProtKB-KW"/>
</dbReference>
<comment type="similarity">
    <text evidence="1">Belongs to the FGGY kinase family.</text>
</comment>
<keyword evidence="2" id="KW-0859">Xylose metabolism</keyword>
<reference evidence="8 9" key="1">
    <citation type="submission" date="2020-10" db="EMBL/GenBank/DDBJ databases">
        <title>Draft genome and description of Brachybacterium epidermidis sp nov.</title>
        <authorList>
            <person name="Boxberger M."/>
            <person name="La Scola B."/>
        </authorList>
    </citation>
    <scope>NUCLEOTIDE SEQUENCE [LARGE SCALE GENOMIC DNA]</scope>
    <source>
        <strain evidence="8 9">Marseille-Q2903</strain>
    </source>
</reference>
<dbReference type="PANTHER" id="PTHR43095:SF5">
    <property type="entry name" value="XYLULOSE KINASE"/>
    <property type="match status" value="1"/>
</dbReference>
<evidence type="ECO:0000313" key="9">
    <source>
        <dbReference type="Proteomes" id="UP000644727"/>
    </source>
</evidence>
<evidence type="ECO:0000256" key="5">
    <source>
        <dbReference type="SAM" id="MobiDB-lite"/>
    </source>
</evidence>
<dbReference type="InterPro" id="IPR000577">
    <property type="entry name" value="Carb_kinase_FGGY"/>
</dbReference>
<proteinExistence type="inferred from homology"/>
<dbReference type="InterPro" id="IPR050406">
    <property type="entry name" value="FGGY_Carb_Kinase"/>
</dbReference>
<dbReference type="Pfam" id="PF00370">
    <property type="entry name" value="FGGY_N"/>
    <property type="match status" value="1"/>
</dbReference>
<dbReference type="EMBL" id="JADEYR010000005">
    <property type="protein sequence ID" value="MBE9403882.1"/>
    <property type="molecule type" value="Genomic_DNA"/>
</dbReference>
<gene>
    <name evidence="8" type="ORF">IOE58_06665</name>
</gene>
<evidence type="ECO:0000256" key="1">
    <source>
        <dbReference type="ARBA" id="ARBA00009156"/>
    </source>
</evidence>
<evidence type="ECO:0000256" key="2">
    <source>
        <dbReference type="ARBA" id="ARBA00022629"/>
    </source>
</evidence>
<dbReference type="RefSeq" id="WP_193865629.1">
    <property type="nucleotide sequence ID" value="NZ_JADEYR010000005.1"/>
</dbReference>
<keyword evidence="9" id="KW-1185">Reference proteome</keyword>
<evidence type="ECO:0000256" key="3">
    <source>
        <dbReference type="ARBA" id="ARBA00022679"/>
    </source>
</evidence>
<dbReference type="SUPFAM" id="SSF53067">
    <property type="entry name" value="Actin-like ATPase domain"/>
    <property type="match status" value="2"/>
</dbReference>
<evidence type="ECO:0000256" key="4">
    <source>
        <dbReference type="ARBA" id="ARBA00022777"/>
    </source>
</evidence>
<feature type="domain" description="Carbohydrate kinase FGGY N-terminal" evidence="6">
    <location>
        <begin position="5"/>
        <end position="260"/>
    </location>
</feature>
<keyword evidence="4 8" id="KW-0418">Kinase</keyword>
<dbReference type="PANTHER" id="PTHR43095">
    <property type="entry name" value="SUGAR KINASE"/>
    <property type="match status" value="1"/>
</dbReference>
<feature type="domain" description="Carbohydrate kinase FGGY C-terminal" evidence="7">
    <location>
        <begin position="338"/>
        <end position="481"/>
    </location>
</feature>
<dbReference type="Pfam" id="PF02782">
    <property type="entry name" value="FGGY_C"/>
    <property type="match status" value="1"/>
</dbReference>
<name>A0ABR9W0C8_9MICO</name>
<evidence type="ECO:0000259" key="7">
    <source>
        <dbReference type="Pfam" id="PF02782"/>
    </source>
</evidence>
<keyword evidence="3" id="KW-0808">Transferase</keyword>
<feature type="compositionally biased region" description="Low complexity" evidence="5">
    <location>
        <begin position="303"/>
        <end position="315"/>
    </location>
</feature>
<accession>A0ABR9W0C8</accession>
<dbReference type="InterPro" id="IPR018484">
    <property type="entry name" value="FGGY_N"/>
</dbReference>
<dbReference type="InterPro" id="IPR043129">
    <property type="entry name" value="ATPase_NBD"/>
</dbReference>
<dbReference type="PIRSF" id="PIRSF000538">
    <property type="entry name" value="GlpK"/>
    <property type="match status" value="1"/>
</dbReference>
<dbReference type="InterPro" id="IPR018485">
    <property type="entry name" value="FGGY_C"/>
</dbReference>
<dbReference type="Proteomes" id="UP000644727">
    <property type="component" value="Unassembled WGS sequence"/>
</dbReference>
<evidence type="ECO:0000313" key="8">
    <source>
        <dbReference type="EMBL" id="MBE9403882.1"/>
    </source>
</evidence>
<comment type="caution">
    <text evidence="8">The sequence shown here is derived from an EMBL/GenBank/DDBJ whole genome shotgun (WGS) entry which is preliminary data.</text>
</comment>
<sequence length="532" mass="54022">MLGLLTLDLGTSAAKAALLDLEGHLHGAASAAYPTCHTPDGGTEQDPDHWVRAARIAITEVLPAWVEVAALCLTGQMQDLVLEGAHRDVGGAREGLAPEHGAVRPAVLYTDLRAGTEHDEICTDLARDGEDWDRITGNLQDASSCAAMFRRLVRHEPESVRRARGLVFGPAGHLAHVLGAGLHCDLTTAAATGLLDACTRTWSPALARAAGIDPALLPYLTSSVGEVVGHTDKSAPALLGVPAGVPIVLAPGDAGAATLGITGLAPGQDHVSLGTSGWIASVRRAAQDRAAAGGSDRAANGASNLASLSTSNPASISTSDPASHRLALGGGAELHISAILAAGAAAAWARRAYLSDADATAADQMLEARERERGRGPTGLLVLPSLGGERFPVRDDVLRGAVFGIDATTGATDLYAATLEGVALALSHALDPASAGQLLPVVGGGAASAPWRRILADVTGRPVLHADGSDATLLGAALAGADALDLDHGIVPLAEQGGDVTAPDPSAVVAYAELRPVHRRLYGAVAEFARVG</sequence>
<feature type="region of interest" description="Disordered" evidence="5">
    <location>
        <begin position="303"/>
        <end position="322"/>
    </location>
</feature>
<protein>
    <submittedName>
        <fullName evidence="8">Sugar kinase</fullName>
    </submittedName>
</protein>
<organism evidence="8 9">
    <name type="scientific">Brachybacterium epidermidis</name>
    <dbReference type="NCBI Taxonomy" id="2781983"/>
    <lineage>
        <taxon>Bacteria</taxon>
        <taxon>Bacillati</taxon>
        <taxon>Actinomycetota</taxon>
        <taxon>Actinomycetes</taxon>
        <taxon>Micrococcales</taxon>
        <taxon>Dermabacteraceae</taxon>
        <taxon>Brachybacterium</taxon>
    </lineage>
</organism>
<evidence type="ECO:0000259" key="6">
    <source>
        <dbReference type="Pfam" id="PF00370"/>
    </source>
</evidence>
<dbReference type="Gene3D" id="3.30.420.40">
    <property type="match status" value="2"/>
</dbReference>